<accession>A0A154PHJ9</accession>
<name>A0A154PHJ9_DUFNO</name>
<gene>
    <name evidence="1" type="ORF">WN55_02560</name>
</gene>
<organism evidence="1 2">
    <name type="scientific">Dufourea novaeangliae</name>
    <name type="common">Sweat bee</name>
    <dbReference type="NCBI Taxonomy" id="178035"/>
    <lineage>
        <taxon>Eukaryota</taxon>
        <taxon>Metazoa</taxon>
        <taxon>Ecdysozoa</taxon>
        <taxon>Arthropoda</taxon>
        <taxon>Hexapoda</taxon>
        <taxon>Insecta</taxon>
        <taxon>Pterygota</taxon>
        <taxon>Neoptera</taxon>
        <taxon>Endopterygota</taxon>
        <taxon>Hymenoptera</taxon>
        <taxon>Apocrita</taxon>
        <taxon>Aculeata</taxon>
        <taxon>Apoidea</taxon>
        <taxon>Anthophila</taxon>
        <taxon>Halictidae</taxon>
        <taxon>Rophitinae</taxon>
        <taxon>Dufourea</taxon>
    </lineage>
</organism>
<sequence>MSAAETSICISVLCIYVLRAPPSPPPTTPAAARFGKRLTETSELLGPAIQTRDDPT</sequence>
<dbReference type="EMBL" id="KQ434908">
    <property type="protein sequence ID" value="KZC11325.1"/>
    <property type="molecule type" value="Genomic_DNA"/>
</dbReference>
<reference evidence="1 2" key="1">
    <citation type="submission" date="2015-07" db="EMBL/GenBank/DDBJ databases">
        <title>The genome of Dufourea novaeangliae.</title>
        <authorList>
            <person name="Pan H."/>
            <person name="Kapheim K."/>
        </authorList>
    </citation>
    <scope>NUCLEOTIDE SEQUENCE [LARGE SCALE GENOMIC DNA]</scope>
    <source>
        <strain evidence="1">0120121106</strain>
        <tissue evidence="1">Whole body</tissue>
    </source>
</reference>
<protein>
    <submittedName>
        <fullName evidence="1">Uncharacterized protein</fullName>
    </submittedName>
</protein>
<evidence type="ECO:0000313" key="1">
    <source>
        <dbReference type="EMBL" id="KZC11325.1"/>
    </source>
</evidence>
<dbReference type="Proteomes" id="UP000076502">
    <property type="component" value="Unassembled WGS sequence"/>
</dbReference>
<dbReference type="AlphaFoldDB" id="A0A154PHJ9"/>
<evidence type="ECO:0000313" key="2">
    <source>
        <dbReference type="Proteomes" id="UP000076502"/>
    </source>
</evidence>
<keyword evidence="2" id="KW-1185">Reference proteome</keyword>
<proteinExistence type="predicted"/>